<organism evidence="2 3">
    <name type="scientific">Ignicoccus hospitalis (strain KIN4/I / DSM 18386 / JCM 14125)</name>
    <dbReference type="NCBI Taxonomy" id="453591"/>
    <lineage>
        <taxon>Archaea</taxon>
        <taxon>Thermoproteota</taxon>
        <taxon>Thermoprotei</taxon>
        <taxon>Desulfurococcales</taxon>
        <taxon>Desulfurococcaceae</taxon>
        <taxon>Ignicoccus</taxon>
    </lineage>
</organism>
<keyword evidence="3" id="KW-1185">Reference proteome</keyword>
<gene>
    <name evidence="2" type="ordered locus">Igni_0101</name>
</gene>
<dbReference type="HOGENOM" id="CLU_095961_0_0_2"/>
<evidence type="ECO:0000313" key="3">
    <source>
        <dbReference type="Proteomes" id="UP000000262"/>
    </source>
</evidence>
<keyword evidence="1" id="KW-0175">Coiled coil</keyword>
<dbReference type="PhylomeDB" id="A8A8N3"/>
<dbReference type="Proteomes" id="UP000000262">
    <property type="component" value="Chromosome"/>
</dbReference>
<reference evidence="2 3" key="1">
    <citation type="journal article" date="2008" name="Genome Biol.">
        <title>A genomic analysis of the archaeal system Ignicoccus hospitalis-Nanoarchaeum equitans.</title>
        <authorList>
            <person name="Podar M."/>
            <person name="Anderson I."/>
            <person name="Makarova K.S."/>
            <person name="Elkins J.G."/>
            <person name="Ivanova N."/>
            <person name="Wall M.A."/>
            <person name="Lykidis A."/>
            <person name="Mavromatis K."/>
            <person name="Sun H."/>
            <person name="Hudson M.E."/>
            <person name="Chen W."/>
            <person name="Deciu C."/>
            <person name="Hutchison D."/>
            <person name="Eads J.R."/>
            <person name="Anderson A."/>
            <person name="Fernandes F."/>
            <person name="Szeto E."/>
            <person name="Lapidus A."/>
            <person name="Kyrpides N.C."/>
            <person name="Saier M.H.Jr."/>
            <person name="Richardson P.M."/>
            <person name="Rachel R."/>
            <person name="Huber H."/>
            <person name="Eisen J.A."/>
            <person name="Koonin E.V."/>
            <person name="Keller M."/>
            <person name="Stetter K.O."/>
        </authorList>
    </citation>
    <scope>NUCLEOTIDE SEQUENCE [LARGE SCALE GENOMIC DNA]</scope>
    <source>
        <strain evidence="3">KIN4/I / DSM 18386 / JCM 14125</strain>
    </source>
</reference>
<protein>
    <submittedName>
        <fullName evidence="2">Uncharacterized protein</fullName>
    </submittedName>
</protein>
<feature type="coiled-coil region" evidence="1">
    <location>
        <begin position="25"/>
        <end position="52"/>
    </location>
</feature>
<dbReference type="eggNOG" id="arCOG00452">
    <property type="taxonomic scope" value="Archaea"/>
</dbReference>
<dbReference type="EMBL" id="CP000816">
    <property type="protein sequence ID" value="ABU81285.1"/>
    <property type="molecule type" value="Genomic_DNA"/>
</dbReference>
<name>A8A8N3_IGNH4</name>
<evidence type="ECO:0000313" key="2">
    <source>
        <dbReference type="EMBL" id="ABU81285.1"/>
    </source>
</evidence>
<dbReference type="OrthoDB" id="2392at2157"/>
<dbReference type="RefSeq" id="WP_011998137.1">
    <property type="nucleotide sequence ID" value="NC_009776.1"/>
</dbReference>
<dbReference type="STRING" id="453591.Igni_0101"/>
<evidence type="ECO:0000256" key="1">
    <source>
        <dbReference type="SAM" id="Coils"/>
    </source>
</evidence>
<dbReference type="GeneID" id="5562677"/>
<dbReference type="AlphaFoldDB" id="A8A8N3"/>
<dbReference type="Gene3D" id="6.10.140.1230">
    <property type="match status" value="1"/>
</dbReference>
<proteinExistence type="predicted"/>
<accession>A8A8N3</accession>
<sequence length="178" mass="19988">MGLRVKVVEALRKTHRTRRRLEAYLYKAKAKERELMEKLVEAQKNGDELRAKVYASEVAKLRKFVESIAALDVKLEHTELKLQSVLMLGDAGAALKPVVNEIKALAAPVRRLLPEIEEEMNDLIETVDELAEEELVGGAYVDVFLDHEAEKILKEAQLIAQKRLEESLAVASEEGSKA</sequence>
<dbReference type="KEGG" id="iho:Igni_0101"/>